<evidence type="ECO:0000256" key="1">
    <source>
        <dbReference type="SAM" id="SignalP"/>
    </source>
</evidence>
<organism evidence="2 3">
    <name type="scientific">Polyangium spumosum</name>
    <dbReference type="NCBI Taxonomy" id="889282"/>
    <lineage>
        <taxon>Bacteria</taxon>
        <taxon>Pseudomonadati</taxon>
        <taxon>Myxococcota</taxon>
        <taxon>Polyangia</taxon>
        <taxon>Polyangiales</taxon>
        <taxon>Polyangiaceae</taxon>
        <taxon>Polyangium</taxon>
    </lineage>
</organism>
<dbReference type="SUPFAM" id="SSF75169">
    <property type="entry name" value="DsrEFH-like"/>
    <property type="match status" value="1"/>
</dbReference>
<sequence>MKRTMKVVIPLLAVATLGLSPGSLEAQTQQAPPAPRGAQAARPQRQVVVHLTKDAGDLHAVAMSLDLAQALQEGGARVTLFLDLEGVRLADTRVPNQLGWGMGKQTIADRYNRFVKAGGSVLLCPHCAENAGLTTANLRQGARLPTPRQLAETILQADQVIDY</sequence>
<dbReference type="EMBL" id="WJIE01000001">
    <property type="protein sequence ID" value="MRG90443.1"/>
    <property type="molecule type" value="Genomic_DNA"/>
</dbReference>
<dbReference type="OrthoDB" id="8453507at2"/>
<gene>
    <name evidence="2" type="ORF">GF068_00675</name>
</gene>
<evidence type="ECO:0000313" key="2">
    <source>
        <dbReference type="EMBL" id="MRG90443.1"/>
    </source>
</evidence>
<dbReference type="InterPro" id="IPR003787">
    <property type="entry name" value="Sulphur_relay_DsrE/F-like"/>
</dbReference>
<dbReference type="InterPro" id="IPR027396">
    <property type="entry name" value="DsrEFH-like"/>
</dbReference>
<name>A0A6N7PEF4_9BACT</name>
<dbReference type="AlphaFoldDB" id="A0A6N7PEF4"/>
<dbReference type="Pfam" id="PF02635">
    <property type="entry name" value="DsrE"/>
    <property type="match status" value="1"/>
</dbReference>
<reference evidence="2 3" key="1">
    <citation type="submission" date="2019-10" db="EMBL/GenBank/DDBJ databases">
        <title>A soil myxobacterium in the family Polyangiaceae.</title>
        <authorList>
            <person name="Li Y."/>
            <person name="Wang J."/>
        </authorList>
    </citation>
    <scope>NUCLEOTIDE SEQUENCE [LARGE SCALE GENOMIC DNA]</scope>
    <source>
        <strain evidence="2 3">DSM 14734</strain>
    </source>
</reference>
<keyword evidence="3" id="KW-1185">Reference proteome</keyword>
<keyword evidence="1" id="KW-0732">Signal</keyword>
<dbReference type="RefSeq" id="WP_153817358.1">
    <property type="nucleotide sequence ID" value="NZ_WJIE01000001.1"/>
</dbReference>
<feature type="signal peptide" evidence="1">
    <location>
        <begin position="1"/>
        <end position="26"/>
    </location>
</feature>
<comment type="caution">
    <text evidence="2">The sequence shown here is derived from an EMBL/GenBank/DDBJ whole genome shotgun (WGS) entry which is preliminary data.</text>
</comment>
<dbReference type="Gene3D" id="3.40.1260.10">
    <property type="entry name" value="DsrEFH-like"/>
    <property type="match status" value="1"/>
</dbReference>
<accession>A0A6N7PEF4</accession>
<evidence type="ECO:0000313" key="3">
    <source>
        <dbReference type="Proteomes" id="UP000440224"/>
    </source>
</evidence>
<feature type="chain" id="PRO_5027001679" evidence="1">
    <location>
        <begin position="27"/>
        <end position="163"/>
    </location>
</feature>
<dbReference type="Proteomes" id="UP000440224">
    <property type="component" value="Unassembled WGS sequence"/>
</dbReference>
<proteinExistence type="predicted"/>
<protein>
    <submittedName>
        <fullName evidence="2">Signal peptide-domain containing protein</fullName>
    </submittedName>
</protein>